<dbReference type="Gene3D" id="1.20.58.1610">
    <property type="entry name" value="NADH:ubiquinone/plastoquinone oxidoreductase, chain 3"/>
    <property type="match status" value="1"/>
</dbReference>
<keyword evidence="7 9" id="KW-0472">Membrane</keyword>
<geneLocation type="mitochondrion" evidence="10"/>
<dbReference type="GO" id="GO:0030964">
    <property type="term" value="C:NADH dehydrogenase complex"/>
    <property type="evidence" value="ECO:0007669"/>
    <property type="project" value="TreeGrafter"/>
</dbReference>
<evidence type="ECO:0000256" key="2">
    <source>
        <dbReference type="ARBA" id="ARBA00008472"/>
    </source>
</evidence>
<feature type="transmembrane region" description="Helical" evidence="9">
    <location>
        <begin position="57"/>
        <end position="81"/>
    </location>
</feature>
<accession>A0A346RI89</accession>
<protein>
    <recommendedName>
        <fullName evidence="3 9">NADH-ubiquinone oxidoreductase chain 3</fullName>
        <ecNumber evidence="9">7.1.1.2</ecNumber>
    </recommendedName>
</protein>
<gene>
    <name evidence="10" type="primary">nad3</name>
</gene>
<keyword evidence="4 9" id="KW-0813">Transport</keyword>
<dbReference type="GO" id="GO:0031966">
    <property type="term" value="C:mitochondrial membrane"/>
    <property type="evidence" value="ECO:0007669"/>
    <property type="project" value="UniProtKB-SubCell"/>
</dbReference>
<comment type="similarity">
    <text evidence="2 9">Belongs to the complex I subunit 3 family.</text>
</comment>
<dbReference type="Pfam" id="PF00507">
    <property type="entry name" value="Oxidored_q4"/>
    <property type="match status" value="1"/>
</dbReference>
<evidence type="ECO:0000256" key="4">
    <source>
        <dbReference type="ARBA" id="ARBA00022448"/>
    </source>
</evidence>
<feature type="transmembrane region" description="Helical" evidence="9">
    <location>
        <begin position="87"/>
        <end position="105"/>
    </location>
</feature>
<evidence type="ECO:0000256" key="8">
    <source>
        <dbReference type="ARBA" id="ARBA00049551"/>
    </source>
</evidence>
<evidence type="ECO:0000256" key="6">
    <source>
        <dbReference type="ARBA" id="ARBA00022989"/>
    </source>
</evidence>
<keyword evidence="9" id="KW-0520">NAD</keyword>
<evidence type="ECO:0000256" key="3">
    <source>
        <dbReference type="ARBA" id="ARBA00021007"/>
    </source>
</evidence>
<evidence type="ECO:0000256" key="1">
    <source>
        <dbReference type="ARBA" id="ARBA00004370"/>
    </source>
</evidence>
<comment type="subcellular location">
    <subcellularLocation>
        <location evidence="1">Membrane</location>
    </subcellularLocation>
    <subcellularLocation>
        <location evidence="9">Mitochondrion membrane</location>
        <topology evidence="9">Multi-pass membrane protein</topology>
    </subcellularLocation>
</comment>
<keyword evidence="9" id="KW-0679">Respiratory chain</keyword>
<dbReference type="InterPro" id="IPR038430">
    <property type="entry name" value="NDAH_ubi_oxred_su3_sf"/>
</dbReference>
<dbReference type="EC" id="7.1.1.2" evidence="9"/>
<comment type="function">
    <text evidence="9">Core subunit of the mitochondrial membrane respiratory chain NADH dehydrogenase (Complex I) which catalyzes electron transfer from NADH through the respiratory chain, using ubiquinone as an electron acceptor. Essential for the catalytic activity of complex I.</text>
</comment>
<proteinExistence type="inferred from homology"/>
<keyword evidence="9 10" id="KW-0496">Mitochondrion</keyword>
<dbReference type="AlphaFoldDB" id="A0A346RI89"/>
<sequence length="117" mass="13899">MNFMFLISMIIFLISFIMLGIGSLISKKSFNDREKISPFECGFNPQNLKRLPFSLHFFLISLIFLIFDIELTLLLPLILTLKITKPMYLFLYSMIFIIILLMGLYHEWNQNILNWII</sequence>
<organism evidence="10">
    <name type="scientific">Cucujoidea sp. 22 KM-2017</name>
    <dbReference type="NCBI Taxonomy" id="2219359"/>
    <lineage>
        <taxon>Eukaryota</taxon>
        <taxon>Metazoa</taxon>
        <taxon>Ecdysozoa</taxon>
        <taxon>Arthropoda</taxon>
        <taxon>Hexapoda</taxon>
        <taxon>Insecta</taxon>
        <taxon>Pterygota</taxon>
        <taxon>Neoptera</taxon>
        <taxon>Endopterygota</taxon>
        <taxon>Coleoptera</taxon>
        <taxon>Polyphaga</taxon>
        <taxon>Cucujiformia</taxon>
    </lineage>
</organism>
<keyword evidence="9" id="KW-1278">Translocase</keyword>
<dbReference type="PANTHER" id="PTHR11058:SF9">
    <property type="entry name" value="NADH-UBIQUINONE OXIDOREDUCTASE CHAIN 3"/>
    <property type="match status" value="1"/>
</dbReference>
<dbReference type="InterPro" id="IPR000440">
    <property type="entry name" value="NADH_UbQ/plastoQ_OxRdtase_su3"/>
</dbReference>
<evidence type="ECO:0000313" key="10">
    <source>
        <dbReference type="EMBL" id="AXS65786.1"/>
    </source>
</evidence>
<reference evidence="10" key="1">
    <citation type="journal article" date="2018" name="J. ISSAAS">
        <title>The contribution of mitochondrial metagenomics to large-scale data mining and phylogenetic analysis of Coleoptera.</title>
        <authorList>
            <person name="Miller K."/>
            <person name="Linard B."/>
            <person name="Motyka M."/>
            <person name="Bocek M."/>
            <person name="Vogler A.P."/>
        </authorList>
    </citation>
    <scope>NUCLEOTIDE SEQUENCE</scope>
</reference>
<dbReference type="PANTHER" id="PTHR11058">
    <property type="entry name" value="NADH-UBIQUINONE OXIDOREDUCTASE CHAIN 3"/>
    <property type="match status" value="1"/>
</dbReference>
<feature type="transmembrane region" description="Helical" evidence="9">
    <location>
        <begin position="6"/>
        <end position="25"/>
    </location>
</feature>
<evidence type="ECO:0000256" key="5">
    <source>
        <dbReference type="ARBA" id="ARBA00022692"/>
    </source>
</evidence>
<dbReference type="EMBL" id="MG193439">
    <property type="protein sequence ID" value="AXS65786.1"/>
    <property type="molecule type" value="Genomic_DNA"/>
</dbReference>
<evidence type="ECO:0000256" key="7">
    <source>
        <dbReference type="ARBA" id="ARBA00023136"/>
    </source>
</evidence>
<name>A0A346RI89_9CUCU</name>
<keyword evidence="9" id="KW-0830">Ubiquinone</keyword>
<keyword evidence="6 9" id="KW-1133">Transmembrane helix</keyword>
<evidence type="ECO:0000256" key="9">
    <source>
        <dbReference type="RuleBase" id="RU003640"/>
    </source>
</evidence>
<comment type="catalytic activity">
    <reaction evidence="8 9">
        <text>a ubiquinone + NADH + 5 H(+)(in) = a ubiquinol + NAD(+) + 4 H(+)(out)</text>
        <dbReference type="Rhea" id="RHEA:29091"/>
        <dbReference type="Rhea" id="RHEA-COMP:9565"/>
        <dbReference type="Rhea" id="RHEA-COMP:9566"/>
        <dbReference type="ChEBI" id="CHEBI:15378"/>
        <dbReference type="ChEBI" id="CHEBI:16389"/>
        <dbReference type="ChEBI" id="CHEBI:17976"/>
        <dbReference type="ChEBI" id="CHEBI:57540"/>
        <dbReference type="ChEBI" id="CHEBI:57945"/>
        <dbReference type="EC" id="7.1.1.2"/>
    </reaction>
</comment>
<keyword evidence="9" id="KW-0249">Electron transport</keyword>
<dbReference type="GO" id="GO:0008137">
    <property type="term" value="F:NADH dehydrogenase (ubiquinone) activity"/>
    <property type="evidence" value="ECO:0007669"/>
    <property type="project" value="UniProtKB-UniRule"/>
</dbReference>
<keyword evidence="5 9" id="KW-0812">Transmembrane</keyword>